<organism evidence="7 8">
    <name type="scientific">Apatococcus fuscideae</name>
    <dbReference type="NCBI Taxonomy" id="2026836"/>
    <lineage>
        <taxon>Eukaryota</taxon>
        <taxon>Viridiplantae</taxon>
        <taxon>Chlorophyta</taxon>
        <taxon>core chlorophytes</taxon>
        <taxon>Trebouxiophyceae</taxon>
        <taxon>Chlorellales</taxon>
        <taxon>Chlorellaceae</taxon>
        <taxon>Apatococcus</taxon>
    </lineage>
</organism>
<evidence type="ECO:0000256" key="6">
    <source>
        <dbReference type="SAM" id="MobiDB-lite"/>
    </source>
</evidence>
<dbReference type="PROSITE" id="PS50082">
    <property type="entry name" value="WD_REPEATS_2"/>
    <property type="match status" value="3"/>
</dbReference>
<reference evidence="7 8" key="1">
    <citation type="journal article" date="2024" name="Nat. Commun.">
        <title>Phylogenomics reveals the evolutionary origins of lichenization in chlorophyte algae.</title>
        <authorList>
            <person name="Puginier C."/>
            <person name="Libourel C."/>
            <person name="Otte J."/>
            <person name="Skaloud P."/>
            <person name="Haon M."/>
            <person name="Grisel S."/>
            <person name="Petersen M."/>
            <person name="Berrin J.G."/>
            <person name="Delaux P.M."/>
            <person name="Dal Grande F."/>
            <person name="Keller J."/>
        </authorList>
    </citation>
    <scope>NUCLEOTIDE SEQUENCE [LARGE SCALE GENOMIC DNA]</scope>
    <source>
        <strain evidence="7 8">SAG 2523</strain>
    </source>
</reference>
<dbReference type="PANTHER" id="PTHR19865:SF0">
    <property type="entry name" value="U3 SMALL NUCLEOLAR RNA-INTERACTING PROTEIN 2"/>
    <property type="match status" value="1"/>
</dbReference>
<evidence type="ECO:0000256" key="3">
    <source>
        <dbReference type="ARBA" id="ARBA00022737"/>
    </source>
</evidence>
<dbReference type="PROSITE" id="PS00678">
    <property type="entry name" value="WD_REPEATS_1"/>
    <property type="match status" value="2"/>
</dbReference>
<protein>
    <submittedName>
        <fullName evidence="7">Uncharacterized protein</fullName>
    </submittedName>
</protein>
<comment type="subcellular location">
    <subcellularLocation>
        <location evidence="1">Nucleus</location>
    </subcellularLocation>
</comment>
<dbReference type="InterPro" id="IPR015943">
    <property type="entry name" value="WD40/YVTN_repeat-like_dom_sf"/>
</dbReference>
<gene>
    <name evidence="7" type="ORF">WJX84_000811</name>
</gene>
<feature type="repeat" description="WD" evidence="5">
    <location>
        <begin position="290"/>
        <end position="331"/>
    </location>
</feature>
<dbReference type="PROSITE" id="PS50294">
    <property type="entry name" value="WD_REPEATS_REGION"/>
    <property type="match status" value="1"/>
</dbReference>
<dbReference type="InterPro" id="IPR020472">
    <property type="entry name" value="WD40_PAC1"/>
</dbReference>
<dbReference type="GO" id="GO:0034511">
    <property type="term" value="F:U3 snoRNA binding"/>
    <property type="evidence" value="ECO:0007669"/>
    <property type="project" value="InterPro"/>
</dbReference>
<dbReference type="GO" id="GO:0032040">
    <property type="term" value="C:small-subunit processome"/>
    <property type="evidence" value="ECO:0007669"/>
    <property type="project" value="TreeGrafter"/>
</dbReference>
<evidence type="ECO:0000256" key="4">
    <source>
        <dbReference type="ARBA" id="ARBA00023242"/>
    </source>
</evidence>
<dbReference type="InterPro" id="IPR001680">
    <property type="entry name" value="WD40_rpt"/>
</dbReference>
<feature type="repeat" description="WD" evidence="5">
    <location>
        <begin position="445"/>
        <end position="469"/>
    </location>
</feature>
<dbReference type="InterPro" id="IPR036322">
    <property type="entry name" value="WD40_repeat_dom_sf"/>
</dbReference>
<dbReference type="EMBL" id="JALJOV010000063">
    <property type="protein sequence ID" value="KAK9867799.1"/>
    <property type="molecule type" value="Genomic_DNA"/>
</dbReference>
<dbReference type="InterPro" id="IPR019775">
    <property type="entry name" value="WD40_repeat_CS"/>
</dbReference>
<feature type="region of interest" description="Disordered" evidence="6">
    <location>
        <begin position="28"/>
        <end position="107"/>
    </location>
</feature>
<evidence type="ECO:0000256" key="5">
    <source>
        <dbReference type="PROSITE-ProRule" id="PRU00221"/>
    </source>
</evidence>
<evidence type="ECO:0000256" key="1">
    <source>
        <dbReference type="ARBA" id="ARBA00004123"/>
    </source>
</evidence>
<keyword evidence="3" id="KW-0677">Repeat</keyword>
<dbReference type="FunFam" id="2.130.10.10:FF:000509">
    <property type="entry name" value="U3 small nucleolar RNA-interacting protein"/>
    <property type="match status" value="1"/>
</dbReference>
<dbReference type="PANTHER" id="PTHR19865">
    <property type="entry name" value="U3 SMALL NUCLEOLAR RNA INTERACTING PROTEIN 2"/>
    <property type="match status" value="1"/>
</dbReference>
<dbReference type="AlphaFoldDB" id="A0AAW1TE55"/>
<comment type="caution">
    <text evidence="7">The sequence shown here is derived from an EMBL/GenBank/DDBJ whole genome shotgun (WGS) entry which is preliminary data.</text>
</comment>
<feature type="compositionally biased region" description="Low complexity" evidence="6">
    <location>
        <begin position="28"/>
        <end position="51"/>
    </location>
</feature>
<sequence>MVSEHFNKQIAWTASQKVSPGLRFVKRASLSSQSAAEHSSQLPEQSESQQEGMARQTSRVTKPSKQATSASRKRAAREAFESEDDAEIFGPGSDAEQDPADDEPELQETAEQARLRLAKAYLDRLREEEGDAAELDDMDDEGQATDVLAERLKQGAMEAGGYMQRKLAHRILVPSSGESSGKFLRCHREAVTAVALAPDDAAAWSVAKDGTIFQLDVETQKRTQWASVKAPGKLGDDGRPEWVRKASRLVSPKALLALAVSSDGHLLAGGGGDRGVHVWDLRNREHVHCFTGHKDAISGLAFREGTHEIYSASFDRSIKLWNFDDRAYMDTLYGHQAEALSIDLLRQERAVSVGHDHTCRVWKVADESQLIFRAHSPAMDCCRYVTGTDWVTGSSDGTVAFWTQTKKKPVSMVRGAHHLTESKPQPATAGLAMGQGLDEAAACWVQSVAVCRGSDLLASGAADGAIRLWGAPANKSGPQSSRSLKPLGHLPAKGFVNGLAIARSGRFILAGLGREPRLGRWACDASAKNGLLLHQLDVSEE</sequence>
<dbReference type="Proteomes" id="UP001485043">
    <property type="component" value="Unassembled WGS sequence"/>
</dbReference>
<dbReference type="SUPFAM" id="SSF50978">
    <property type="entry name" value="WD40 repeat-like"/>
    <property type="match status" value="1"/>
</dbReference>
<dbReference type="InterPro" id="IPR039241">
    <property type="entry name" value="Rrp9-like"/>
</dbReference>
<dbReference type="Gene3D" id="2.130.10.10">
    <property type="entry name" value="YVTN repeat-like/Quinoprotein amine dehydrogenase"/>
    <property type="match status" value="1"/>
</dbReference>
<evidence type="ECO:0000313" key="7">
    <source>
        <dbReference type="EMBL" id="KAK9867799.1"/>
    </source>
</evidence>
<dbReference type="SMART" id="SM00320">
    <property type="entry name" value="WD40"/>
    <property type="match status" value="6"/>
</dbReference>
<feature type="repeat" description="WD" evidence="5">
    <location>
        <begin position="255"/>
        <end position="289"/>
    </location>
</feature>
<proteinExistence type="predicted"/>
<keyword evidence="2 5" id="KW-0853">WD repeat</keyword>
<dbReference type="PRINTS" id="PR00320">
    <property type="entry name" value="GPROTEINBRPT"/>
</dbReference>
<accession>A0AAW1TE55</accession>
<keyword evidence="8" id="KW-1185">Reference proteome</keyword>
<name>A0AAW1TE55_9CHLO</name>
<feature type="compositionally biased region" description="Polar residues" evidence="6">
    <location>
        <begin position="55"/>
        <end position="70"/>
    </location>
</feature>
<keyword evidence="4" id="KW-0539">Nucleus</keyword>
<evidence type="ECO:0000256" key="2">
    <source>
        <dbReference type="ARBA" id="ARBA00022574"/>
    </source>
</evidence>
<evidence type="ECO:0000313" key="8">
    <source>
        <dbReference type="Proteomes" id="UP001485043"/>
    </source>
</evidence>
<feature type="compositionally biased region" description="Acidic residues" evidence="6">
    <location>
        <begin position="95"/>
        <end position="107"/>
    </location>
</feature>
<dbReference type="Pfam" id="PF00400">
    <property type="entry name" value="WD40"/>
    <property type="match status" value="4"/>
</dbReference>